<comment type="caution">
    <text evidence="1">The sequence shown here is derived from an EMBL/GenBank/DDBJ whole genome shotgun (WGS) entry which is preliminary data.</text>
</comment>
<dbReference type="PANTHER" id="PTHR11941">
    <property type="entry name" value="ENOYL-COA HYDRATASE-RELATED"/>
    <property type="match status" value="1"/>
</dbReference>
<accession>A0A0W7WMM8</accession>
<proteinExistence type="predicted"/>
<dbReference type="InterPro" id="IPR001753">
    <property type="entry name" value="Enoyl-CoA_hydra/iso"/>
</dbReference>
<dbReference type="InterPro" id="IPR029045">
    <property type="entry name" value="ClpP/crotonase-like_dom_sf"/>
</dbReference>
<evidence type="ECO:0000313" key="2">
    <source>
        <dbReference type="Proteomes" id="UP000054396"/>
    </source>
</evidence>
<dbReference type="PANTHER" id="PTHR11941:SF54">
    <property type="entry name" value="ENOYL-COA HYDRATASE, MITOCHONDRIAL"/>
    <property type="match status" value="1"/>
</dbReference>
<name>A0A0W7WMM8_9RHOB</name>
<reference evidence="1 2" key="1">
    <citation type="submission" date="2015-12" db="EMBL/GenBank/DDBJ databases">
        <authorList>
            <person name="Shamseldin A."/>
            <person name="Moawad H."/>
            <person name="Abd El-Rahim W.M."/>
            <person name="Sadowsky M.J."/>
        </authorList>
    </citation>
    <scope>NUCLEOTIDE SEQUENCE [LARGE SCALE GENOMIC DNA]</scope>
    <source>
        <strain evidence="1 2">SJ5A-1</strain>
    </source>
</reference>
<dbReference type="EMBL" id="LPXO01000002">
    <property type="protein sequence ID" value="KUF11840.1"/>
    <property type="molecule type" value="Genomic_DNA"/>
</dbReference>
<dbReference type="NCBIfam" id="NF004796">
    <property type="entry name" value="PRK06144.1"/>
    <property type="match status" value="1"/>
</dbReference>
<protein>
    <submittedName>
        <fullName evidence="1">Enoyl-CoA hydratase</fullName>
    </submittedName>
</protein>
<dbReference type="GO" id="GO:0006635">
    <property type="term" value="P:fatty acid beta-oxidation"/>
    <property type="evidence" value="ECO:0007669"/>
    <property type="project" value="TreeGrafter"/>
</dbReference>
<dbReference type="SUPFAM" id="SSF52096">
    <property type="entry name" value="ClpP/crotonase"/>
    <property type="match status" value="1"/>
</dbReference>
<evidence type="ECO:0000313" key="1">
    <source>
        <dbReference type="EMBL" id="KUF11840.1"/>
    </source>
</evidence>
<dbReference type="CDD" id="cd06558">
    <property type="entry name" value="crotonase-like"/>
    <property type="match status" value="1"/>
</dbReference>
<dbReference type="RefSeq" id="WP_058860957.1">
    <property type="nucleotide sequence ID" value="NZ_LPXO01000002.1"/>
</dbReference>
<organism evidence="1 2">
    <name type="scientific">Pseudoponticoccus marisrubri</name>
    <dbReference type="NCBI Taxonomy" id="1685382"/>
    <lineage>
        <taxon>Bacteria</taxon>
        <taxon>Pseudomonadati</taxon>
        <taxon>Pseudomonadota</taxon>
        <taxon>Alphaproteobacteria</taxon>
        <taxon>Rhodobacterales</taxon>
        <taxon>Roseobacteraceae</taxon>
        <taxon>Pseudoponticoccus</taxon>
    </lineage>
</organism>
<dbReference type="OrthoDB" id="9795613at2"/>
<gene>
    <name evidence="1" type="ORF">AVJ23_04460</name>
</gene>
<dbReference type="AlphaFoldDB" id="A0A0W7WMM8"/>
<dbReference type="Pfam" id="PF00378">
    <property type="entry name" value="ECH_1"/>
    <property type="match status" value="1"/>
</dbReference>
<dbReference type="GO" id="GO:0003824">
    <property type="term" value="F:catalytic activity"/>
    <property type="evidence" value="ECO:0007669"/>
    <property type="project" value="UniProtKB-ARBA"/>
</dbReference>
<sequence length="258" mass="27356">MSAGEVRLAIDGPVARIFFDRPAAMNAMTWKMYGEFEEISHRLAAWTDLRAVVLRGVGGRAFVAGSDIAQFAEFDSGADGIAYERKMDRILDAFASIKAPTLAVIDGMAIGGGLNIAGGCDLRVATAGARFGVPIARTLGNCLSMRNYARMSAGLGEAMAKRMLLLGELVTAEELAGTGFLARIVPADEIDETADKLVSRLLAGAPLSMAASKAALGRLARSTLPDIDDLIDSCYGSADFREGIRAFGEKRKPDFTGR</sequence>
<dbReference type="Proteomes" id="UP000054396">
    <property type="component" value="Unassembled WGS sequence"/>
</dbReference>
<dbReference type="Gene3D" id="3.90.226.10">
    <property type="entry name" value="2-enoyl-CoA Hydratase, Chain A, domain 1"/>
    <property type="match status" value="1"/>
</dbReference>
<dbReference type="STRING" id="1685382.AVJ23_04460"/>
<keyword evidence="2" id="KW-1185">Reference proteome</keyword>